<evidence type="ECO:0000256" key="1">
    <source>
        <dbReference type="ARBA" id="ARBA00004651"/>
    </source>
</evidence>
<keyword evidence="10" id="KW-1185">Reference proteome</keyword>
<protein>
    <submittedName>
        <fullName evidence="9">Hydrogenase</fullName>
    </submittedName>
</protein>
<feature type="transmembrane region" description="Helical" evidence="8">
    <location>
        <begin position="308"/>
        <end position="329"/>
    </location>
</feature>
<evidence type="ECO:0000313" key="9">
    <source>
        <dbReference type="EMBL" id="QDG50436.1"/>
    </source>
</evidence>
<dbReference type="EMBL" id="CP041186">
    <property type="protein sequence ID" value="QDG50436.1"/>
    <property type="molecule type" value="Genomic_DNA"/>
</dbReference>
<name>A0A4Y6PQ27_PERCE</name>
<dbReference type="PANTHER" id="PTHR43044">
    <property type="match status" value="1"/>
</dbReference>
<evidence type="ECO:0000256" key="5">
    <source>
        <dbReference type="ARBA" id="ARBA00022989"/>
    </source>
</evidence>
<feature type="transmembrane region" description="Helical" evidence="8">
    <location>
        <begin position="80"/>
        <end position="108"/>
    </location>
</feature>
<keyword evidence="6 8" id="KW-0472">Membrane</keyword>
<dbReference type="RefSeq" id="WP_141196929.1">
    <property type="nucleotide sequence ID" value="NZ_CP041186.1"/>
</dbReference>
<organism evidence="9 10">
    <name type="scientific">Persicimonas caeni</name>
    <dbReference type="NCBI Taxonomy" id="2292766"/>
    <lineage>
        <taxon>Bacteria</taxon>
        <taxon>Deltaproteobacteria</taxon>
        <taxon>Bradymonadales</taxon>
        <taxon>Bradymonadaceae</taxon>
        <taxon>Persicimonas</taxon>
    </lineage>
</organism>
<feature type="transmembrane region" description="Helical" evidence="8">
    <location>
        <begin position="166"/>
        <end position="189"/>
    </location>
</feature>
<dbReference type="Proteomes" id="UP000315995">
    <property type="component" value="Chromosome"/>
</dbReference>
<evidence type="ECO:0000313" key="10">
    <source>
        <dbReference type="Proteomes" id="UP000315995"/>
    </source>
</evidence>
<keyword evidence="3" id="KW-1003">Cell membrane</keyword>
<feature type="transmembrane region" description="Helical" evidence="8">
    <location>
        <begin position="416"/>
        <end position="440"/>
    </location>
</feature>
<feature type="transmembrane region" description="Helical" evidence="8">
    <location>
        <begin position="228"/>
        <end position="247"/>
    </location>
</feature>
<dbReference type="OrthoDB" id="9806499at2"/>
<sequence length="478" mass="54946">MTTDVPHRSDERPHDADPVLAPGQSYSKVSDDFVRLTLREAGWGVIVGFGAGFLLMMVLLMALTYLFATGIGIYGNNIPVAWAFPIVAFVWWIGIGHAGTFISAFLLLMRQDWRSSINRFAEAMTLFAVACAGLMPLIHLGRPWVFYWLFPYPDTMGLWPQWRSPLVWDVFAVTTYALVSLMFWFMGAVPDFATLRDRAKTTWVKKVYGVLALGWRGSSKHWKRYQKAYLLVGALAVPLVISVHSIVGLDFAIGVMPGWHGTIFPPYFVAGALYSGFAMVLTLAIPLRHFYGLHDYVTKRHLENCAKLMLLTGLIVSYGYIFDYFFIWYSGSEYEIQMLHDRMFGPYAWQFWVMTACNVGIIQLVWFKRVRRSIAALFVISLFVNVGMWLERYIIVLTSLSRDYLPGQWHIFNSTAWDWATFIGTLGLFASLWFLFIRFVPVSVMFELRELVEKQDKGELEYQERLSREETREEARGD</sequence>
<feature type="compositionally biased region" description="Basic and acidic residues" evidence="7">
    <location>
        <begin position="1"/>
        <end position="17"/>
    </location>
</feature>
<dbReference type="GO" id="GO:0005886">
    <property type="term" value="C:plasma membrane"/>
    <property type="evidence" value="ECO:0007669"/>
    <property type="project" value="UniProtKB-SubCell"/>
</dbReference>
<evidence type="ECO:0000256" key="7">
    <source>
        <dbReference type="SAM" id="MobiDB-lite"/>
    </source>
</evidence>
<feature type="transmembrane region" description="Helical" evidence="8">
    <location>
        <begin position="267"/>
        <end position="287"/>
    </location>
</feature>
<evidence type="ECO:0000256" key="4">
    <source>
        <dbReference type="ARBA" id="ARBA00022692"/>
    </source>
</evidence>
<feature type="transmembrane region" description="Helical" evidence="8">
    <location>
        <begin position="120"/>
        <end position="146"/>
    </location>
</feature>
<dbReference type="InterPro" id="IPR005614">
    <property type="entry name" value="NrfD-like"/>
</dbReference>
<dbReference type="PANTHER" id="PTHR43044:SF2">
    <property type="entry name" value="POLYSULPHIDE REDUCTASE NRFD"/>
    <property type="match status" value="1"/>
</dbReference>
<evidence type="ECO:0000256" key="2">
    <source>
        <dbReference type="ARBA" id="ARBA00008929"/>
    </source>
</evidence>
<evidence type="ECO:0000256" key="6">
    <source>
        <dbReference type="ARBA" id="ARBA00023136"/>
    </source>
</evidence>
<feature type="transmembrane region" description="Helical" evidence="8">
    <location>
        <begin position="374"/>
        <end position="396"/>
    </location>
</feature>
<keyword evidence="4 8" id="KW-0812">Transmembrane</keyword>
<feature type="transmembrane region" description="Helical" evidence="8">
    <location>
        <begin position="349"/>
        <end position="367"/>
    </location>
</feature>
<proteinExistence type="inferred from homology"/>
<comment type="subcellular location">
    <subcellularLocation>
        <location evidence="1">Cell membrane</location>
        <topology evidence="1">Multi-pass membrane protein</topology>
    </subcellularLocation>
</comment>
<gene>
    <name evidence="9" type="ORF">FIV42_06720</name>
</gene>
<accession>A0A5B8Y2W6</accession>
<comment type="similarity">
    <text evidence="2">Belongs to the NrfD family.</text>
</comment>
<keyword evidence="5 8" id="KW-1133">Transmembrane helix</keyword>
<feature type="region of interest" description="Disordered" evidence="7">
    <location>
        <begin position="1"/>
        <end position="23"/>
    </location>
</feature>
<evidence type="ECO:0000256" key="8">
    <source>
        <dbReference type="SAM" id="Phobius"/>
    </source>
</evidence>
<reference evidence="9 10" key="1">
    <citation type="submission" date="2019-06" db="EMBL/GenBank/DDBJ databases">
        <title>Persicimonas caeni gen. nov., sp. nov., a predatory bacterium isolated from solar saltern.</title>
        <authorList>
            <person name="Wang S."/>
        </authorList>
    </citation>
    <scope>NUCLEOTIDE SEQUENCE [LARGE SCALE GENOMIC DNA]</scope>
    <source>
        <strain evidence="9 10">YN101</strain>
    </source>
</reference>
<evidence type="ECO:0000256" key="3">
    <source>
        <dbReference type="ARBA" id="ARBA00022475"/>
    </source>
</evidence>
<dbReference type="Pfam" id="PF03916">
    <property type="entry name" value="NrfD"/>
    <property type="match status" value="1"/>
</dbReference>
<accession>A0A4Y6PQ27</accession>
<dbReference type="AlphaFoldDB" id="A0A4Y6PQ27"/>
<feature type="transmembrane region" description="Helical" evidence="8">
    <location>
        <begin position="43"/>
        <end position="68"/>
    </location>
</feature>